<protein>
    <recommendedName>
        <fullName evidence="6 8">Large ribosomal subunit protein uL24</fullName>
    </recommendedName>
</protein>
<evidence type="ECO:0000256" key="4">
    <source>
        <dbReference type="ARBA" id="ARBA00022980"/>
    </source>
</evidence>
<evidence type="ECO:0000256" key="8">
    <source>
        <dbReference type="HAMAP-Rule" id="MF_01326"/>
    </source>
</evidence>
<sequence length="107" mass="12125">MSKAKLKLKQDDQVMVTAGKDKGKTGRVIKVYPEKRKVVVEGVNVVKRHRKPTQFNEGGVEEKEMPLDVSNVMYYDAEAEKVCRIGYKTDEDGSKVRYCKQTGTVID</sequence>
<evidence type="ECO:0000256" key="7">
    <source>
        <dbReference type="ARBA" id="ARBA00058688"/>
    </source>
</evidence>
<dbReference type="SMART" id="SM00739">
    <property type="entry name" value="KOW"/>
    <property type="match status" value="1"/>
</dbReference>
<dbReference type="NCBIfam" id="TIGR01079">
    <property type="entry name" value="rplX_bact"/>
    <property type="match status" value="1"/>
</dbReference>
<dbReference type="InterPro" id="IPR008991">
    <property type="entry name" value="Translation_prot_SH3-like_sf"/>
</dbReference>
<dbReference type="InterPro" id="IPR005824">
    <property type="entry name" value="KOW"/>
</dbReference>
<organism evidence="10 11">
    <name type="scientific">Desulfurispira natronophila</name>
    <dbReference type="NCBI Taxonomy" id="682562"/>
    <lineage>
        <taxon>Bacteria</taxon>
        <taxon>Pseudomonadati</taxon>
        <taxon>Chrysiogenota</taxon>
        <taxon>Chrysiogenia</taxon>
        <taxon>Chrysiogenales</taxon>
        <taxon>Chrysiogenaceae</taxon>
        <taxon>Desulfurispira</taxon>
    </lineage>
</organism>
<name>A0A7W7Y5E3_9BACT</name>
<dbReference type="InterPro" id="IPR014722">
    <property type="entry name" value="Rib_uL2_dom2"/>
</dbReference>
<comment type="caution">
    <text evidence="10">The sequence shown here is derived from an EMBL/GenBank/DDBJ whole genome shotgun (WGS) entry which is preliminary data.</text>
</comment>
<comment type="function">
    <text evidence="8">One of two assembly initiator proteins, it binds directly to the 5'-end of the 23S rRNA, where it nucleates assembly of the 50S subunit.</text>
</comment>
<evidence type="ECO:0000256" key="6">
    <source>
        <dbReference type="ARBA" id="ARBA00035206"/>
    </source>
</evidence>
<keyword evidence="11" id="KW-1185">Reference proteome</keyword>
<dbReference type="Proteomes" id="UP000528322">
    <property type="component" value="Unassembled WGS sequence"/>
</dbReference>
<keyword evidence="4 8" id="KW-0689">Ribosomal protein</keyword>
<evidence type="ECO:0000256" key="1">
    <source>
        <dbReference type="ARBA" id="ARBA00010618"/>
    </source>
</evidence>
<evidence type="ECO:0000313" key="10">
    <source>
        <dbReference type="EMBL" id="MBB5022416.1"/>
    </source>
</evidence>
<dbReference type="GO" id="GO:1990904">
    <property type="term" value="C:ribonucleoprotein complex"/>
    <property type="evidence" value="ECO:0007669"/>
    <property type="project" value="UniProtKB-KW"/>
</dbReference>
<evidence type="ECO:0000313" key="11">
    <source>
        <dbReference type="Proteomes" id="UP000528322"/>
    </source>
</evidence>
<dbReference type="InterPro" id="IPR003256">
    <property type="entry name" value="Ribosomal_uL24"/>
</dbReference>
<proteinExistence type="inferred from homology"/>
<keyword evidence="3 8" id="KW-0694">RNA-binding</keyword>
<reference evidence="10 11" key="1">
    <citation type="submission" date="2020-08" db="EMBL/GenBank/DDBJ databases">
        <title>Genomic Encyclopedia of Type Strains, Phase IV (KMG-IV): sequencing the most valuable type-strain genomes for metagenomic binning, comparative biology and taxonomic classification.</title>
        <authorList>
            <person name="Goeker M."/>
        </authorList>
    </citation>
    <scope>NUCLEOTIDE SEQUENCE [LARGE SCALE GENOMIC DNA]</scope>
    <source>
        <strain evidence="10 11">DSM 22071</strain>
    </source>
</reference>
<evidence type="ECO:0000259" key="9">
    <source>
        <dbReference type="SMART" id="SM00739"/>
    </source>
</evidence>
<dbReference type="CDD" id="cd06089">
    <property type="entry name" value="KOW_RPL26"/>
    <property type="match status" value="1"/>
</dbReference>
<comment type="similarity">
    <text evidence="1 8">Belongs to the universal ribosomal protein uL24 family.</text>
</comment>
<keyword evidence="5 8" id="KW-0687">Ribonucleoprotein</keyword>
<dbReference type="InterPro" id="IPR041988">
    <property type="entry name" value="Ribosomal_uL24_KOW"/>
</dbReference>
<dbReference type="GO" id="GO:0006412">
    <property type="term" value="P:translation"/>
    <property type="evidence" value="ECO:0007669"/>
    <property type="project" value="UniProtKB-UniRule"/>
</dbReference>
<dbReference type="Pfam" id="PF17136">
    <property type="entry name" value="ribosomal_L24"/>
    <property type="match status" value="1"/>
</dbReference>
<dbReference type="GO" id="GO:0019843">
    <property type="term" value="F:rRNA binding"/>
    <property type="evidence" value="ECO:0007669"/>
    <property type="project" value="UniProtKB-UniRule"/>
</dbReference>
<dbReference type="RefSeq" id="WP_183732877.1">
    <property type="nucleotide sequence ID" value="NZ_JACHID010000010.1"/>
</dbReference>
<dbReference type="FunFam" id="2.30.30.30:FF:000004">
    <property type="entry name" value="50S ribosomal protein L24"/>
    <property type="match status" value="1"/>
</dbReference>
<dbReference type="AlphaFoldDB" id="A0A7W7Y5E3"/>
<dbReference type="InterPro" id="IPR057264">
    <property type="entry name" value="Ribosomal_uL24_C"/>
</dbReference>
<gene>
    <name evidence="8" type="primary">rplX</name>
    <name evidence="10" type="ORF">HNR37_001751</name>
</gene>
<dbReference type="EMBL" id="JACHID010000010">
    <property type="protein sequence ID" value="MBB5022416.1"/>
    <property type="molecule type" value="Genomic_DNA"/>
</dbReference>
<dbReference type="PANTHER" id="PTHR12903">
    <property type="entry name" value="MITOCHONDRIAL RIBOSOMAL PROTEIN L24"/>
    <property type="match status" value="1"/>
</dbReference>
<evidence type="ECO:0000256" key="2">
    <source>
        <dbReference type="ARBA" id="ARBA00022730"/>
    </source>
</evidence>
<dbReference type="GO" id="GO:0005840">
    <property type="term" value="C:ribosome"/>
    <property type="evidence" value="ECO:0007669"/>
    <property type="project" value="UniProtKB-KW"/>
</dbReference>
<comment type="function">
    <text evidence="7 8">One of the proteins that surrounds the polypeptide exit tunnel on the outside of the subunit.</text>
</comment>
<dbReference type="GO" id="GO:0003735">
    <property type="term" value="F:structural constituent of ribosome"/>
    <property type="evidence" value="ECO:0007669"/>
    <property type="project" value="InterPro"/>
</dbReference>
<dbReference type="Gene3D" id="2.30.30.30">
    <property type="match status" value="1"/>
</dbReference>
<dbReference type="Pfam" id="PF00467">
    <property type="entry name" value="KOW"/>
    <property type="match status" value="1"/>
</dbReference>
<accession>A0A7W7Y5E3</accession>
<comment type="subunit">
    <text evidence="8">Part of the 50S ribosomal subunit.</text>
</comment>
<evidence type="ECO:0000256" key="5">
    <source>
        <dbReference type="ARBA" id="ARBA00023274"/>
    </source>
</evidence>
<feature type="domain" description="KOW" evidence="9">
    <location>
        <begin position="7"/>
        <end position="34"/>
    </location>
</feature>
<keyword evidence="2 8" id="KW-0699">rRNA-binding</keyword>
<dbReference type="SUPFAM" id="SSF50104">
    <property type="entry name" value="Translation proteins SH3-like domain"/>
    <property type="match status" value="1"/>
</dbReference>
<dbReference type="HAMAP" id="MF_01326_B">
    <property type="entry name" value="Ribosomal_uL24_B"/>
    <property type="match status" value="1"/>
</dbReference>
<evidence type="ECO:0000256" key="3">
    <source>
        <dbReference type="ARBA" id="ARBA00022884"/>
    </source>
</evidence>